<feature type="binding site" evidence="14">
    <location>
        <position position="273"/>
    </location>
    <ligand>
        <name>NAD(+)</name>
        <dbReference type="ChEBI" id="CHEBI:57540"/>
    </ligand>
</feature>
<dbReference type="InterPro" id="IPR004099">
    <property type="entry name" value="Pyr_nucl-diS_OxRdtase_dimer"/>
</dbReference>
<feature type="domain" description="FAD/NAD(P)-binding" evidence="18">
    <location>
        <begin position="7"/>
        <end position="328"/>
    </location>
</feature>
<dbReference type="PIRSF" id="PIRSF000350">
    <property type="entry name" value="Mercury_reductase_MerA"/>
    <property type="match status" value="1"/>
</dbReference>
<dbReference type="PROSITE" id="PS00076">
    <property type="entry name" value="PYRIDINE_REDOX_1"/>
    <property type="match status" value="1"/>
</dbReference>
<dbReference type="EC" id="1.8.1.4" evidence="3 16"/>
<dbReference type="OrthoDB" id="9800167at2"/>
<feature type="binding site" evidence="14">
    <location>
        <begin position="145"/>
        <end position="147"/>
    </location>
    <ligand>
        <name>FAD</name>
        <dbReference type="ChEBI" id="CHEBI:57692"/>
    </ligand>
</feature>
<dbReference type="PANTHER" id="PTHR22912:SF217">
    <property type="entry name" value="DIHYDROLIPOYL DEHYDROGENASE"/>
    <property type="match status" value="1"/>
</dbReference>
<evidence type="ECO:0000259" key="17">
    <source>
        <dbReference type="Pfam" id="PF02852"/>
    </source>
</evidence>
<keyword evidence="20" id="KW-1185">Reference proteome</keyword>
<evidence type="ECO:0000313" key="20">
    <source>
        <dbReference type="Proteomes" id="UP000027284"/>
    </source>
</evidence>
<dbReference type="InterPro" id="IPR006258">
    <property type="entry name" value="Lipoamide_DH"/>
</dbReference>
<dbReference type="STRING" id="1312852.EG19_07970"/>
<comment type="subcellular location">
    <subcellularLocation>
        <location evidence="1">Cytoplasm</location>
    </subcellularLocation>
</comment>
<keyword evidence="11 16" id="KW-0676">Redox-active center</keyword>
<keyword evidence="10" id="KW-1015">Disulfide bond</keyword>
<evidence type="ECO:0000256" key="13">
    <source>
        <dbReference type="PIRSR" id="PIRSR000350-2"/>
    </source>
</evidence>
<feature type="binding site" evidence="14">
    <location>
        <position position="205"/>
    </location>
    <ligand>
        <name>NAD(+)</name>
        <dbReference type="ChEBI" id="CHEBI:57540"/>
    </ligand>
</feature>
<evidence type="ECO:0000256" key="11">
    <source>
        <dbReference type="ARBA" id="ARBA00023284"/>
    </source>
</evidence>
<feature type="binding site" evidence="14">
    <location>
        <begin position="182"/>
        <end position="189"/>
    </location>
    <ligand>
        <name>NAD(+)</name>
        <dbReference type="ChEBI" id="CHEBI:57540"/>
    </ligand>
</feature>
<dbReference type="NCBIfam" id="TIGR01350">
    <property type="entry name" value="lipoamide_DH"/>
    <property type="match status" value="1"/>
</dbReference>
<dbReference type="Pfam" id="PF02852">
    <property type="entry name" value="Pyr_redox_dim"/>
    <property type="match status" value="1"/>
</dbReference>
<evidence type="ECO:0000256" key="9">
    <source>
        <dbReference type="ARBA" id="ARBA00023027"/>
    </source>
</evidence>
<dbReference type="InterPro" id="IPR016156">
    <property type="entry name" value="FAD/NAD-linked_Rdtase_dimer_sf"/>
</dbReference>
<comment type="similarity">
    <text evidence="2 16">Belongs to the class-I pyridine nucleotide-disulfide oxidoreductase family.</text>
</comment>
<dbReference type="GO" id="GO:0004148">
    <property type="term" value="F:dihydrolipoyl dehydrogenase (NADH) activity"/>
    <property type="evidence" value="ECO:0007669"/>
    <property type="project" value="UniProtKB-EC"/>
</dbReference>
<evidence type="ECO:0000256" key="1">
    <source>
        <dbReference type="ARBA" id="ARBA00004496"/>
    </source>
</evidence>
<sequence>MPEGSWDVVVIGAGPGGYVAAIRAAQLGLKTLVVEKDPFLGGTCLHRGCIPTKALLHTADLLQKAREGESFGVRCQNVELDLGAAHAHKRKVVSKNAKGIEGLFKKNRVQWVQGTGKILGPGRVEVQKGDGSRETLESRFVLLATGSRCGDLPHVKADGERIINSDHALELAEVPARLLVLGAGAVGMEFASIFSRFGSKVTVIELLDRVLPLEDPDVSKEVERAFRKQGIACHTATRVEAVETGEFGVRLWAKNAAGEEVQFEGDKLLLAVGRQAVIDGVGLENTQAKVEKGRVQVDAYYRADAPWLYAIGDLIPTPWLAHVASMEGVLAVEHMAGKNPPTINYNQVPSCTYCYPEVGSIGLTEPQAREKGYEVRVGRFPFSASGKAAILGESLGFVKIVADARYDEILGVHIVGPHATELIAEAEAALRGELTAEELAWTIHAHPTLHEAIHEAAEGVHGMTIHI</sequence>
<evidence type="ECO:0000256" key="8">
    <source>
        <dbReference type="ARBA" id="ARBA00023002"/>
    </source>
</evidence>
<keyword evidence="9 14" id="KW-0520">NAD</keyword>
<feature type="disulfide bond" description="Redox-active" evidence="15">
    <location>
        <begin position="44"/>
        <end position="49"/>
    </location>
</feature>
<dbReference type="SUPFAM" id="SSF55424">
    <property type="entry name" value="FAD/NAD-linked reductases, dimerisation (C-terminal) domain"/>
    <property type="match status" value="1"/>
</dbReference>
<dbReference type="PANTHER" id="PTHR22912">
    <property type="entry name" value="DISULFIDE OXIDOREDUCTASE"/>
    <property type="match status" value="1"/>
</dbReference>
<comment type="miscellaneous">
    <text evidence="16">The active site is a redox-active disulfide bond.</text>
</comment>
<dbReference type="InterPro" id="IPR012999">
    <property type="entry name" value="Pyr_OxRdtase_I_AS"/>
</dbReference>
<evidence type="ECO:0000256" key="16">
    <source>
        <dbReference type="RuleBase" id="RU003692"/>
    </source>
</evidence>
<evidence type="ECO:0000259" key="18">
    <source>
        <dbReference type="Pfam" id="PF07992"/>
    </source>
</evidence>
<feature type="binding site" evidence="14">
    <location>
        <position position="116"/>
    </location>
    <ligand>
        <name>FAD</name>
        <dbReference type="ChEBI" id="CHEBI:57692"/>
    </ligand>
</feature>
<feature type="binding site" evidence="14">
    <location>
        <position position="53"/>
    </location>
    <ligand>
        <name>FAD</name>
        <dbReference type="ChEBI" id="CHEBI:57692"/>
    </ligand>
</feature>
<dbReference type="GO" id="GO:0006103">
    <property type="term" value="P:2-oxoglutarate metabolic process"/>
    <property type="evidence" value="ECO:0007669"/>
    <property type="project" value="TreeGrafter"/>
</dbReference>
<dbReference type="RefSeq" id="WP_038050295.1">
    <property type="nucleotide sequence ID" value="NZ_JMFG01000035.1"/>
</dbReference>
<evidence type="ECO:0000256" key="3">
    <source>
        <dbReference type="ARBA" id="ARBA00012608"/>
    </source>
</evidence>
<comment type="catalytic activity">
    <reaction evidence="12 16">
        <text>N(6)-[(R)-dihydrolipoyl]-L-lysyl-[protein] + NAD(+) = N(6)-[(R)-lipoyl]-L-lysyl-[protein] + NADH + H(+)</text>
        <dbReference type="Rhea" id="RHEA:15045"/>
        <dbReference type="Rhea" id="RHEA-COMP:10474"/>
        <dbReference type="Rhea" id="RHEA-COMP:10475"/>
        <dbReference type="ChEBI" id="CHEBI:15378"/>
        <dbReference type="ChEBI" id="CHEBI:57540"/>
        <dbReference type="ChEBI" id="CHEBI:57945"/>
        <dbReference type="ChEBI" id="CHEBI:83099"/>
        <dbReference type="ChEBI" id="CHEBI:83100"/>
        <dbReference type="EC" id="1.8.1.4"/>
    </reaction>
</comment>
<dbReference type="InterPro" id="IPR001100">
    <property type="entry name" value="Pyr_nuc-diS_OxRdtase"/>
</dbReference>
<dbReference type="Proteomes" id="UP000027284">
    <property type="component" value="Unassembled WGS sequence"/>
</dbReference>
<feature type="binding site" evidence="14">
    <location>
        <position position="313"/>
    </location>
    <ligand>
        <name>FAD</name>
        <dbReference type="ChEBI" id="CHEBI:57692"/>
    </ligand>
</feature>
<evidence type="ECO:0000256" key="5">
    <source>
        <dbReference type="ARBA" id="ARBA00022490"/>
    </source>
</evidence>
<dbReference type="SUPFAM" id="SSF51905">
    <property type="entry name" value="FAD/NAD(P)-binding domain"/>
    <property type="match status" value="1"/>
</dbReference>
<dbReference type="FunFam" id="3.30.390.30:FF:000001">
    <property type="entry name" value="Dihydrolipoyl dehydrogenase"/>
    <property type="match status" value="1"/>
</dbReference>
<dbReference type="GO" id="GO:0050660">
    <property type="term" value="F:flavin adenine dinucleotide binding"/>
    <property type="evidence" value="ECO:0007669"/>
    <property type="project" value="InterPro"/>
</dbReference>
<evidence type="ECO:0000256" key="14">
    <source>
        <dbReference type="PIRSR" id="PIRSR000350-3"/>
    </source>
</evidence>
<dbReference type="InterPro" id="IPR050151">
    <property type="entry name" value="Class-I_Pyr_Nuc-Dis_Oxidored"/>
</dbReference>
<comment type="cofactor">
    <cofactor evidence="14 16">
        <name>FAD</name>
        <dbReference type="ChEBI" id="CHEBI:57692"/>
    </cofactor>
    <text evidence="14 16">Binds 1 FAD per subunit.</text>
</comment>
<evidence type="ECO:0000256" key="6">
    <source>
        <dbReference type="ARBA" id="ARBA00022630"/>
    </source>
</evidence>
<dbReference type="InterPro" id="IPR036188">
    <property type="entry name" value="FAD/NAD-bd_sf"/>
</dbReference>
<evidence type="ECO:0000256" key="12">
    <source>
        <dbReference type="ARBA" id="ARBA00049187"/>
    </source>
</evidence>
<evidence type="ECO:0000256" key="2">
    <source>
        <dbReference type="ARBA" id="ARBA00007532"/>
    </source>
</evidence>
<dbReference type="InterPro" id="IPR023753">
    <property type="entry name" value="FAD/NAD-binding_dom"/>
</dbReference>
<evidence type="ECO:0000256" key="7">
    <source>
        <dbReference type="ARBA" id="ARBA00022827"/>
    </source>
</evidence>
<dbReference type="Gene3D" id="3.30.390.30">
    <property type="match status" value="1"/>
</dbReference>
<reference evidence="19 20" key="1">
    <citation type="submission" date="2014-04" db="EMBL/GenBank/DDBJ databases">
        <title>The Genome Sequence of Thermoanaerobaculum aquaticum MP-01, The First Cultivated Group 23 Acidobacterium.</title>
        <authorList>
            <person name="Stamps B.W."/>
            <person name="Losey N.A."/>
            <person name="Lawson P.A."/>
            <person name="Stevenson B.S."/>
        </authorList>
    </citation>
    <scope>NUCLEOTIDE SEQUENCE [LARGE SCALE GENOMIC DNA]</scope>
    <source>
        <strain evidence="19 20">MP-01</strain>
    </source>
</reference>
<keyword evidence="8 16" id="KW-0560">Oxidoreductase</keyword>
<evidence type="ECO:0000256" key="10">
    <source>
        <dbReference type="ARBA" id="ARBA00023157"/>
    </source>
</evidence>
<comment type="caution">
    <text evidence="19">The sequence shown here is derived from an EMBL/GenBank/DDBJ whole genome shotgun (WGS) entry which is preliminary data.</text>
</comment>
<dbReference type="PRINTS" id="PR00411">
    <property type="entry name" value="PNDRDTASEI"/>
</dbReference>
<keyword evidence="6 16" id="KW-0285">Flavoprotein</keyword>
<dbReference type="GO" id="GO:0005737">
    <property type="term" value="C:cytoplasm"/>
    <property type="evidence" value="ECO:0007669"/>
    <property type="project" value="UniProtKB-SubCell"/>
</dbReference>
<evidence type="ECO:0000313" key="19">
    <source>
        <dbReference type="EMBL" id="KDA53041.1"/>
    </source>
</evidence>
<dbReference type="Gene3D" id="3.50.50.60">
    <property type="entry name" value="FAD/NAD(P)-binding domain"/>
    <property type="match status" value="2"/>
</dbReference>
<gene>
    <name evidence="19" type="ORF">EG19_07970</name>
</gene>
<name>A0A062XY36_9BACT</name>
<evidence type="ECO:0000256" key="15">
    <source>
        <dbReference type="PIRSR" id="PIRSR000350-4"/>
    </source>
</evidence>
<proteinExistence type="inferred from homology"/>
<dbReference type="Pfam" id="PF07992">
    <property type="entry name" value="Pyr_redox_2"/>
    <property type="match status" value="1"/>
</dbReference>
<accession>A0A062XY36</accession>
<dbReference type="EMBL" id="JMFG01000035">
    <property type="protein sequence ID" value="KDA53041.1"/>
    <property type="molecule type" value="Genomic_DNA"/>
</dbReference>
<dbReference type="PRINTS" id="PR00368">
    <property type="entry name" value="FADPNR"/>
</dbReference>
<keyword evidence="14" id="KW-0547">Nucleotide-binding</keyword>
<dbReference type="AlphaFoldDB" id="A0A062XY36"/>
<keyword evidence="7 14" id="KW-0274">FAD</keyword>
<feature type="domain" description="Pyridine nucleotide-disulphide oxidoreductase dimerisation" evidence="17">
    <location>
        <begin position="348"/>
        <end position="457"/>
    </location>
</feature>
<organism evidence="19 20">
    <name type="scientific">Thermoanaerobaculum aquaticum</name>
    <dbReference type="NCBI Taxonomy" id="1312852"/>
    <lineage>
        <taxon>Bacteria</taxon>
        <taxon>Pseudomonadati</taxon>
        <taxon>Acidobacteriota</taxon>
        <taxon>Thermoanaerobaculia</taxon>
        <taxon>Thermoanaerobaculales</taxon>
        <taxon>Thermoanaerobaculaceae</taxon>
        <taxon>Thermoanaerobaculum</taxon>
    </lineage>
</organism>
<feature type="active site" description="Proton acceptor" evidence="13">
    <location>
        <position position="446"/>
    </location>
</feature>
<evidence type="ECO:0000256" key="4">
    <source>
        <dbReference type="ARBA" id="ARBA00016961"/>
    </source>
</evidence>
<keyword evidence="5" id="KW-0963">Cytoplasm</keyword>
<protein>
    <recommendedName>
        <fullName evidence="4 16">Dihydrolipoyl dehydrogenase</fullName>
        <ecNumber evidence="3 16">1.8.1.4</ecNumber>
    </recommendedName>
</protein>